<dbReference type="EMBL" id="VIEB01000005">
    <property type="protein sequence ID" value="TQE14143.1"/>
    <property type="molecule type" value="Genomic_DNA"/>
</dbReference>
<evidence type="ECO:0000313" key="1">
    <source>
        <dbReference type="EMBL" id="TQE14143.1"/>
    </source>
</evidence>
<name>A0A540NU52_MALBA</name>
<accession>A0A540NU52</accession>
<sequence length="138" mass="15257">MRKHGVMNRHEHGVNIRLNHYGMLITPYRCAPLLPMYVQSYGETLGIPSHPLGCAIPFVLLRALRQGFFQGEAWCGNDGGRGVFMGMVVVLEGESWCRSHGEGGGDGGWSWCWREKLCAEVMGERGGGGRRGDECCWG</sequence>
<protein>
    <submittedName>
        <fullName evidence="1">Uncharacterized protein</fullName>
    </submittedName>
</protein>
<organism evidence="1 2">
    <name type="scientific">Malus baccata</name>
    <name type="common">Siberian crab apple</name>
    <name type="synonym">Pyrus baccata</name>
    <dbReference type="NCBI Taxonomy" id="106549"/>
    <lineage>
        <taxon>Eukaryota</taxon>
        <taxon>Viridiplantae</taxon>
        <taxon>Streptophyta</taxon>
        <taxon>Embryophyta</taxon>
        <taxon>Tracheophyta</taxon>
        <taxon>Spermatophyta</taxon>
        <taxon>Magnoliopsida</taxon>
        <taxon>eudicotyledons</taxon>
        <taxon>Gunneridae</taxon>
        <taxon>Pentapetalae</taxon>
        <taxon>rosids</taxon>
        <taxon>fabids</taxon>
        <taxon>Rosales</taxon>
        <taxon>Rosaceae</taxon>
        <taxon>Amygdaloideae</taxon>
        <taxon>Maleae</taxon>
        <taxon>Malus</taxon>
    </lineage>
</organism>
<keyword evidence="2" id="KW-1185">Reference proteome</keyword>
<proteinExistence type="predicted"/>
<reference evidence="1 2" key="1">
    <citation type="journal article" date="2019" name="G3 (Bethesda)">
        <title>Sequencing of a Wild Apple (Malus baccata) Genome Unravels the Differences Between Cultivated and Wild Apple Species Regarding Disease Resistance and Cold Tolerance.</title>
        <authorList>
            <person name="Chen X."/>
        </authorList>
    </citation>
    <scope>NUCLEOTIDE SEQUENCE [LARGE SCALE GENOMIC DNA]</scope>
    <source>
        <strain evidence="2">cv. Shandingzi</strain>
        <tissue evidence="1">Leaves</tissue>
    </source>
</reference>
<dbReference type="Proteomes" id="UP000315295">
    <property type="component" value="Unassembled WGS sequence"/>
</dbReference>
<dbReference type="AlphaFoldDB" id="A0A540NU52"/>
<gene>
    <name evidence="1" type="ORF">C1H46_000062</name>
</gene>
<comment type="caution">
    <text evidence="1">The sequence shown here is derived from an EMBL/GenBank/DDBJ whole genome shotgun (WGS) entry which is preliminary data.</text>
</comment>
<evidence type="ECO:0000313" key="2">
    <source>
        <dbReference type="Proteomes" id="UP000315295"/>
    </source>
</evidence>